<dbReference type="SMART" id="SM00228">
    <property type="entry name" value="PDZ"/>
    <property type="match status" value="2"/>
</dbReference>
<dbReference type="GO" id="GO:0006508">
    <property type="term" value="P:proteolysis"/>
    <property type="evidence" value="ECO:0007669"/>
    <property type="project" value="UniProtKB-KW"/>
</dbReference>
<comment type="catalytic activity">
    <reaction evidence="1">
        <text>Acts on substrates that are at least partially unfolded. The cleavage site P1 residue is normally between a pair of hydrophobic residues, such as Val-|-Val.</text>
        <dbReference type="EC" id="3.4.21.107"/>
    </reaction>
</comment>
<dbReference type="InterPro" id="IPR001940">
    <property type="entry name" value="Peptidase_S1C"/>
</dbReference>
<evidence type="ECO:0000259" key="14">
    <source>
        <dbReference type="PROSITE" id="PS50106"/>
    </source>
</evidence>
<evidence type="ECO:0000256" key="12">
    <source>
        <dbReference type="ARBA" id="ARBA00023016"/>
    </source>
</evidence>
<evidence type="ECO:0000256" key="8">
    <source>
        <dbReference type="ARBA" id="ARBA00022737"/>
    </source>
</evidence>
<keyword evidence="7" id="KW-0732">Signal</keyword>
<dbReference type="PROSITE" id="PS50106">
    <property type="entry name" value="PDZ"/>
    <property type="match status" value="2"/>
</dbReference>
<dbReference type="EC" id="3.4.21.107" evidence="4"/>
<feature type="domain" description="PDZ" evidence="14">
    <location>
        <begin position="278"/>
        <end position="369"/>
    </location>
</feature>
<evidence type="ECO:0000256" key="9">
    <source>
        <dbReference type="ARBA" id="ARBA00022764"/>
    </source>
</evidence>
<dbReference type="InterPro" id="IPR001478">
    <property type="entry name" value="PDZ"/>
</dbReference>
<evidence type="ECO:0000256" key="13">
    <source>
        <dbReference type="ARBA" id="ARBA00032850"/>
    </source>
</evidence>
<comment type="similarity">
    <text evidence="3">Belongs to the peptidase S1C family.</text>
</comment>
<dbReference type="PANTHER" id="PTHR22939">
    <property type="entry name" value="SERINE PROTEASE FAMILY S1C HTRA-RELATED"/>
    <property type="match status" value="1"/>
</dbReference>
<dbReference type="SUPFAM" id="SSF50494">
    <property type="entry name" value="Trypsin-like serine proteases"/>
    <property type="match status" value="1"/>
</dbReference>
<protein>
    <recommendedName>
        <fullName evidence="5">Probable periplasmic serine endoprotease DegP-like</fullName>
        <ecNumber evidence="4">3.4.21.107</ecNumber>
    </recommendedName>
    <alternativeName>
        <fullName evidence="13">Protease Do</fullName>
    </alternativeName>
</protein>
<dbReference type="InterPro" id="IPR009003">
    <property type="entry name" value="Peptidase_S1_PA"/>
</dbReference>
<proteinExistence type="inferred from homology"/>
<dbReference type="PANTHER" id="PTHR22939:SF130">
    <property type="entry name" value="PERIPLASMIC SERINE ENDOPROTEASE DEGP-LIKE-RELATED"/>
    <property type="match status" value="1"/>
</dbReference>
<dbReference type="Pfam" id="PF13365">
    <property type="entry name" value="Trypsin_2"/>
    <property type="match status" value="1"/>
</dbReference>
<keyword evidence="8" id="KW-0677">Repeat</keyword>
<dbReference type="SUPFAM" id="SSF50156">
    <property type="entry name" value="PDZ domain-like"/>
    <property type="match status" value="2"/>
</dbReference>
<dbReference type="CDD" id="cd10839">
    <property type="entry name" value="cpPDZ1_DegP-like"/>
    <property type="match status" value="1"/>
</dbReference>
<evidence type="ECO:0000256" key="10">
    <source>
        <dbReference type="ARBA" id="ARBA00022801"/>
    </source>
</evidence>
<evidence type="ECO:0000256" key="2">
    <source>
        <dbReference type="ARBA" id="ARBA00004418"/>
    </source>
</evidence>
<dbReference type="Gene3D" id="2.40.10.120">
    <property type="match status" value="1"/>
</dbReference>
<dbReference type="Pfam" id="PF13180">
    <property type="entry name" value="PDZ_2"/>
    <property type="match status" value="2"/>
</dbReference>
<sequence length="490" mass="52186">MKYSNNIKWFALGPVILALGVFIGSHYKEPSMELGPSVARAAKIDPQNIFVKIAKEQTPAVVNISTKQKIKAGGRAGMPDERMREYYDRFFPWHREAPREQVRQSLGSGFVVESDGYILTNSHVVAQADEIIVSFGDGHDARAKEYPAKLIAADPKTDIALIKIEVSRKLPTISLGDSSKLQVGEQVMAIGNPFGFAQSVTVGVVSAKGRVIGAGPYDDFIQTDASINPGNSGGPLLNTRGEVIGINSAIYTGGGMTRGNIGIGFAIPIDSVKAIYDDLKKGKVKRGWLGVAITNVTKELQDAMGLPDRKGALVSQVIESSPAEKSGVKRYDVITGLNGEKVLSSSHLPRIVAAIKPGAEAVLEIIRDGKTISISVNVGEMPTERKRLAESKRSEDLGMVVENIPAQLAERMGIEGAAGVVVTNVAPGSPAGTAGATAGDVIMEINKKKVRNIGEYESAISSAKPGDSVLMLIRRGRNDLLLVLKLPKGK</sequence>
<dbReference type="InterPro" id="IPR036034">
    <property type="entry name" value="PDZ_sf"/>
</dbReference>
<accession>A0A3B1CA86</accession>
<dbReference type="AlphaFoldDB" id="A0A3B1CA86"/>
<dbReference type="NCBIfam" id="TIGR02037">
    <property type="entry name" value="degP_htrA_DO"/>
    <property type="match status" value="1"/>
</dbReference>
<keyword evidence="10" id="KW-0378">Hydrolase</keyword>
<evidence type="ECO:0000256" key="5">
    <source>
        <dbReference type="ARBA" id="ARBA00013958"/>
    </source>
</evidence>
<dbReference type="GO" id="GO:0042597">
    <property type="term" value="C:periplasmic space"/>
    <property type="evidence" value="ECO:0007669"/>
    <property type="project" value="UniProtKB-SubCell"/>
</dbReference>
<dbReference type="EMBL" id="UOGB01000319">
    <property type="protein sequence ID" value="VAX25082.1"/>
    <property type="molecule type" value="Genomic_DNA"/>
</dbReference>
<evidence type="ECO:0000256" key="4">
    <source>
        <dbReference type="ARBA" id="ARBA00013035"/>
    </source>
</evidence>
<dbReference type="InterPro" id="IPR011782">
    <property type="entry name" value="Pept_S1C_Do"/>
</dbReference>
<evidence type="ECO:0000256" key="6">
    <source>
        <dbReference type="ARBA" id="ARBA00022670"/>
    </source>
</evidence>
<keyword evidence="11" id="KW-0720">Serine protease</keyword>
<gene>
    <name evidence="15" type="ORF">MNBD_NITROSPINAE03-721</name>
</gene>
<evidence type="ECO:0000256" key="1">
    <source>
        <dbReference type="ARBA" id="ARBA00001772"/>
    </source>
</evidence>
<feature type="domain" description="PDZ" evidence="14">
    <location>
        <begin position="385"/>
        <end position="477"/>
    </location>
</feature>
<dbReference type="PRINTS" id="PR00834">
    <property type="entry name" value="PROTEASES2C"/>
</dbReference>
<dbReference type="Gene3D" id="2.30.42.10">
    <property type="match status" value="2"/>
</dbReference>
<evidence type="ECO:0000256" key="3">
    <source>
        <dbReference type="ARBA" id="ARBA00010541"/>
    </source>
</evidence>
<comment type="subcellular location">
    <subcellularLocation>
        <location evidence="2">Periplasm</location>
    </subcellularLocation>
</comment>
<evidence type="ECO:0000256" key="11">
    <source>
        <dbReference type="ARBA" id="ARBA00022825"/>
    </source>
</evidence>
<evidence type="ECO:0000313" key="15">
    <source>
        <dbReference type="EMBL" id="VAX25082.1"/>
    </source>
</evidence>
<organism evidence="15">
    <name type="scientific">hydrothermal vent metagenome</name>
    <dbReference type="NCBI Taxonomy" id="652676"/>
    <lineage>
        <taxon>unclassified sequences</taxon>
        <taxon>metagenomes</taxon>
        <taxon>ecological metagenomes</taxon>
    </lineage>
</organism>
<keyword evidence="12" id="KW-0346">Stress response</keyword>
<name>A0A3B1CA86_9ZZZZ</name>
<reference evidence="15" key="1">
    <citation type="submission" date="2018-06" db="EMBL/GenBank/DDBJ databases">
        <authorList>
            <person name="Zhirakovskaya E."/>
        </authorList>
    </citation>
    <scope>NUCLEOTIDE SEQUENCE</scope>
</reference>
<keyword evidence="9" id="KW-0574">Periplasm</keyword>
<keyword evidence="6 15" id="KW-0645">Protease</keyword>
<evidence type="ECO:0000256" key="7">
    <source>
        <dbReference type="ARBA" id="ARBA00022729"/>
    </source>
</evidence>
<dbReference type="GO" id="GO:0004252">
    <property type="term" value="F:serine-type endopeptidase activity"/>
    <property type="evidence" value="ECO:0007669"/>
    <property type="project" value="InterPro"/>
</dbReference>